<dbReference type="SMART" id="SM00382">
    <property type="entry name" value="AAA"/>
    <property type="match status" value="1"/>
</dbReference>
<comment type="similarity">
    <text evidence="3">Belongs to the ABC transporter superfamily.</text>
</comment>
<sequence>MTTSVPGLLDAPLVAEPPSKRRLRSRWISASGIAALIGIAVLLTIAVVGPAIWTEAATARNIAERWAQAGAEHPFGTDDIGRDIFARVMVATRTSLLLTAGATAMLISGGLIIGLTAAMLPRRPRRALIWVMDMLLAFPWLLLVLFFTVIWDASATGAMLAIGLAGIPNVTRLVYNMASSVTERDYVRAARVVGVGPLGIMAKHVLPNIANPLLVQSAAAASTTLLAFAGLSFLGLGVQAPEYDWGRLLNEGLAHLYTNPMAALGPGLAVVFAGLVFTMIAETVGDQPGQGLRAFAQSSRIAVLARRRVQAPASPAPRGDGGSPLAEVRGLRVSFPDGQGGVVERVHGVDLHVAPGEVVGIVGESGSGKSLTAMAMAGLLDAPAIVEAETRRFDDIDLDSKLSLAERRRLGVELGVIFQDPLTSLNPALTIGRQLTEVPRQHLGMSRTQARQRAVEGLDAVGIAEPETRLGDYPHQFSGGMRQRAMIGMALTGRPRLIIADEPTTALDVTVQRQVLSVLRRAQEATGAGIVFISHDIALVSGFCDRVVVMKDGEVVEELDARTIKQQASHPYTQGLIACLPDMSSDRTQPLPVIGDHLRARELAEGGGDEEEGPAADRAERGGTRRNRAEAVL</sequence>
<evidence type="ECO:0000256" key="2">
    <source>
        <dbReference type="ARBA" id="ARBA00004202"/>
    </source>
</evidence>
<evidence type="ECO:0000256" key="3">
    <source>
        <dbReference type="ARBA" id="ARBA00005417"/>
    </source>
</evidence>
<keyword evidence="6 11" id="KW-0812">Transmembrane</keyword>
<evidence type="ECO:0000256" key="1">
    <source>
        <dbReference type="ARBA" id="ARBA00004141"/>
    </source>
</evidence>
<dbReference type="GO" id="GO:0055085">
    <property type="term" value="P:transmembrane transport"/>
    <property type="evidence" value="ECO:0007669"/>
    <property type="project" value="InterPro"/>
</dbReference>
<evidence type="ECO:0000259" key="14">
    <source>
        <dbReference type="PROSITE" id="PS50928"/>
    </source>
</evidence>
<dbReference type="GO" id="GO:0016887">
    <property type="term" value="F:ATP hydrolysis activity"/>
    <property type="evidence" value="ECO:0007669"/>
    <property type="project" value="InterPro"/>
</dbReference>
<accession>A0A917MMG3</accession>
<dbReference type="InterPro" id="IPR027417">
    <property type="entry name" value="P-loop_NTPase"/>
</dbReference>
<keyword evidence="7" id="KW-0547">Nucleotide-binding</keyword>
<reference evidence="15" key="1">
    <citation type="journal article" date="2014" name="Int. J. Syst. Evol. Microbiol.">
        <title>Complete genome sequence of Corynebacterium casei LMG S-19264T (=DSM 44701T), isolated from a smear-ripened cheese.</title>
        <authorList>
            <consortium name="US DOE Joint Genome Institute (JGI-PGF)"/>
            <person name="Walter F."/>
            <person name="Albersmeier A."/>
            <person name="Kalinowski J."/>
            <person name="Ruckert C."/>
        </authorList>
    </citation>
    <scope>NUCLEOTIDE SEQUENCE</scope>
    <source>
        <strain evidence="15">CGMCC 1.15794</strain>
    </source>
</reference>
<dbReference type="InterPro" id="IPR003439">
    <property type="entry name" value="ABC_transporter-like_ATP-bd"/>
</dbReference>
<dbReference type="InterPro" id="IPR017871">
    <property type="entry name" value="ABC_transporter-like_CS"/>
</dbReference>
<evidence type="ECO:0000256" key="11">
    <source>
        <dbReference type="RuleBase" id="RU363032"/>
    </source>
</evidence>
<dbReference type="Gene3D" id="3.40.50.300">
    <property type="entry name" value="P-loop containing nucleotide triphosphate hydrolases"/>
    <property type="match status" value="1"/>
</dbReference>
<evidence type="ECO:0000256" key="9">
    <source>
        <dbReference type="ARBA" id="ARBA00022989"/>
    </source>
</evidence>
<dbReference type="Pfam" id="PF00005">
    <property type="entry name" value="ABC_tran"/>
    <property type="match status" value="1"/>
</dbReference>
<dbReference type="RefSeq" id="WP_188756479.1">
    <property type="nucleotide sequence ID" value="NZ_BMJY01000011.1"/>
</dbReference>
<evidence type="ECO:0000313" key="16">
    <source>
        <dbReference type="Proteomes" id="UP000657592"/>
    </source>
</evidence>
<feature type="domain" description="ABC transporter" evidence="13">
    <location>
        <begin position="328"/>
        <end position="577"/>
    </location>
</feature>
<comment type="subcellular location">
    <subcellularLocation>
        <location evidence="11">Cell membrane</location>
        <topology evidence="11">Multi-pass membrane protein</topology>
    </subcellularLocation>
    <subcellularLocation>
        <location evidence="2">Cell membrane</location>
        <topology evidence="2">Peripheral membrane protein</topology>
    </subcellularLocation>
    <subcellularLocation>
        <location evidence="1">Membrane</location>
        <topology evidence="1">Multi-pass membrane protein</topology>
    </subcellularLocation>
</comment>
<protein>
    <submittedName>
        <fullName evidence="15">Peptide ABC transporter ATP-binding protein</fullName>
    </submittedName>
</protein>
<dbReference type="SUPFAM" id="SSF52540">
    <property type="entry name" value="P-loop containing nucleoside triphosphate hydrolases"/>
    <property type="match status" value="1"/>
</dbReference>
<dbReference type="InterPro" id="IPR035906">
    <property type="entry name" value="MetI-like_sf"/>
</dbReference>
<keyword evidence="4 11" id="KW-0813">Transport</keyword>
<dbReference type="PROSITE" id="PS50928">
    <property type="entry name" value="ABC_TM1"/>
    <property type="match status" value="1"/>
</dbReference>
<dbReference type="Proteomes" id="UP000657592">
    <property type="component" value="Unassembled WGS sequence"/>
</dbReference>
<dbReference type="GO" id="GO:0005886">
    <property type="term" value="C:plasma membrane"/>
    <property type="evidence" value="ECO:0007669"/>
    <property type="project" value="UniProtKB-SubCell"/>
</dbReference>
<keyword evidence="16" id="KW-1185">Reference proteome</keyword>
<feature type="domain" description="ABC transmembrane type-1" evidence="14">
    <location>
        <begin position="92"/>
        <end position="281"/>
    </location>
</feature>
<feature type="transmembrane region" description="Helical" evidence="11">
    <location>
        <begin position="218"/>
        <end position="240"/>
    </location>
</feature>
<dbReference type="InterPro" id="IPR050388">
    <property type="entry name" value="ABC_Ni/Peptide_Import"/>
</dbReference>
<dbReference type="AlphaFoldDB" id="A0A917MMG3"/>
<name>A0A917MMG3_9MICO</name>
<dbReference type="InterPro" id="IPR000515">
    <property type="entry name" value="MetI-like"/>
</dbReference>
<evidence type="ECO:0000313" key="15">
    <source>
        <dbReference type="EMBL" id="GGH46958.1"/>
    </source>
</evidence>
<gene>
    <name evidence="15" type="ORF">GCM10010921_23370</name>
</gene>
<evidence type="ECO:0000256" key="5">
    <source>
        <dbReference type="ARBA" id="ARBA00022475"/>
    </source>
</evidence>
<keyword evidence="8 15" id="KW-0067">ATP-binding</keyword>
<evidence type="ECO:0000256" key="8">
    <source>
        <dbReference type="ARBA" id="ARBA00022840"/>
    </source>
</evidence>
<feature type="region of interest" description="Disordered" evidence="12">
    <location>
        <begin position="602"/>
        <end position="633"/>
    </location>
</feature>
<comment type="similarity">
    <text evidence="11">Belongs to the binding-protein-dependent transport system permease family.</text>
</comment>
<feature type="transmembrane region" description="Helical" evidence="11">
    <location>
        <begin position="157"/>
        <end position="175"/>
    </location>
</feature>
<feature type="transmembrane region" description="Helical" evidence="11">
    <location>
        <begin position="187"/>
        <end position="206"/>
    </location>
</feature>
<comment type="caution">
    <text evidence="15">The sequence shown here is derived from an EMBL/GenBank/DDBJ whole genome shotgun (WGS) entry which is preliminary data.</text>
</comment>
<feature type="transmembrane region" description="Helical" evidence="11">
    <location>
        <begin position="261"/>
        <end position="281"/>
    </location>
</feature>
<keyword evidence="10 11" id="KW-0472">Membrane</keyword>
<organism evidence="15 16">
    <name type="scientific">Microbacterium album</name>
    <dbReference type="NCBI Taxonomy" id="2053191"/>
    <lineage>
        <taxon>Bacteria</taxon>
        <taxon>Bacillati</taxon>
        <taxon>Actinomycetota</taxon>
        <taxon>Actinomycetes</taxon>
        <taxon>Micrococcales</taxon>
        <taxon>Microbacteriaceae</taxon>
        <taxon>Microbacterium</taxon>
    </lineage>
</organism>
<evidence type="ECO:0000256" key="10">
    <source>
        <dbReference type="ARBA" id="ARBA00023136"/>
    </source>
</evidence>
<dbReference type="Pfam" id="PF00528">
    <property type="entry name" value="BPD_transp_1"/>
    <property type="match status" value="1"/>
</dbReference>
<dbReference type="GO" id="GO:0005524">
    <property type="term" value="F:ATP binding"/>
    <property type="evidence" value="ECO:0007669"/>
    <property type="project" value="UniProtKB-KW"/>
</dbReference>
<evidence type="ECO:0000259" key="13">
    <source>
        <dbReference type="PROSITE" id="PS50893"/>
    </source>
</evidence>
<feature type="compositionally biased region" description="Basic and acidic residues" evidence="12">
    <location>
        <begin position="615"/>
        <end position="633"/>
    </location>
</feature>
<dbReference type="InterPro" id="IPR003593">
    <property type="entry name" value="AAA+_ATPase"/>
</dbReference>
<dbReference type="PROSITE" id="PS00211">
    <property type="entry name" value="ABC_TRANSPORTER_1"/>
    <property type="match status" value="1"/>
</dbReference>
<dbReference type="CDD" id="cd03257">
    <property type="entry name" value="ABC_NikE_OppD_transporters"/>
    <property type="match status" value="1"/>
</dbReference>
<feature type="transmembrane region" description="Helical" evidence="11">
    <location>
        <begin position="96"/>
        <end position="120"/>
    </location>
</feature>
<dbReference type="PANTHER" id="PTHR43297:SF2">
    <property type="entry name" value="DIPEPTIDE TRANSPORT ATP-BINDING PROTEIN DPPD"/>
    <property type="match status" value="1"/>
</dbReference>
<reference evidence="15" key="2">
    <citation type="submission" date="2020-09" db="EMBL/GenBank/DDBJ databases">
        <authorList>
            <person name="Sun Q."/>
            <person name="Zhou Y."/>
        </authorList>
    </citation>
    <scope>NUCLEOTIDE SEQUENCE</scope>
    <source>
        <strain evidence="15">CGMCC 1.15794</strain>
    </source>
</reference>
<dbReference type="EMBL" id="BMJY01000011">
    <property type="protein sequence ID" value="GGH46958.1"/>
    <property type="molecule type" value="Genomic_DNA"/>
</dbReference>
<dbReference type="Gene3D" id="1.10.3720.10">
    <property type="entry name" value="MetI-like"/>
    <property type="match status" value="1"/>
</dbReference>
<evidence type="ECO:0000256" key="12">
    <source>
        <dbReference type="SAM" id="MobiDB-lite"/>
    </source>
</evidence>
<evidence type="ECO:0000256" key="7">
    <source>
        <dbReference type="ARBA" id="ARBA00022741"/>
    </source>
</evidence>
<dbReference type="CDD" id="cd06261">
    <property type="entry name" value="TM_PBP2"/>
    <property type="match status" value="1"/>
</dbReference>
<proteinExistence type="inferred from homology"/>
<keyword evidence="5" id="KW-1003">Cell membrane</keyword>
<evidence type="ECO:0000256" key="6">
    <source>
        <dbReference type="ARBA" id="ARBA00022692"/>
    </source>
</evidence>
<evidence type="ECO:0000256" key="4">
    <source>
        <dbReference type="ARBA" id="ARBA00022448"/>
    </source>
</evidence>
<dbReference type="PANTHER" id="PTHR43297">
    <property type="entry name" value="OLIGOPEPTIDE TRANSPORT ATP-BINDING PROTEIN APPD"/>
    <property type="match status" value="1"/>
</dbReference>
<feature type="transmembrane region" description="Helical" evidence="11">
    <location>
        <begin position="127"/>
        <end position="151"/>
    </location>
</feature>
<feature type="transmembrane region" description="Helical" evidence="11">
    <location>
        <begin position="27"/>
        <end position="53"/>
    </location>
</feature>
<dbReference type="PROSITE" id="PS50893">
    <property type="entry name" value="ABC_TRANSPORTER_2"/>
    <property type="match status" value="1"/>
</dbReference>
<keyword evidence="9 11" id="KW-1133">Transmembrane helix</keyword>
<dbReference type="SUPFAM" id="SSF161098">
    <property type="entry name" value="MetI-like"/>
    <property type="match status" value="1"/>
</dbReference>